<evidence type="ECO:0000256" key="2">
    <source>
        <dbReference type="ARBA" id="ARBA00022692"/>
    </source>
</evidence>
<evidence type="ECO:0000256" key="9">
    <source>
        <dbReference type="SAM" id="Phobius"/>
    </source>
</evidence>
<evidence type="ECO:0000313" key="13">
    <source>
        <dbReference type="Proteomes" id="UP000439903"/>
    </source>
</evidence>
<dbReference type="PROSITE" id="PS50089">
    <property type="entry name" value="ZF_RING_2"/>
    <property type="match status" value="1"/>
</dbReference>
<evidence type="ECO:0000256" key="1">
    <source>
        <dbReference type="ARBA" id="ARBA00004370"/>
    </source>
</evidence>
<comment type="subcellular location">
    <subcellularLocation>
        <location evidence="1">Membrane</location>
    </subcellularLocation>
</comment>
<comment type="caution">
    <text evidence="12">The sequence shown here is derived from an EMBL/GenBank/DDBJ whole genome shotgun (WGS) entry which is preliminary data.</text>
</comment>
<feature type="signal peptide" evidence="10">
    <location>
        <begin position="1"/>
        <end position="24"/>
    </location>
</feature>
<dbReference type="PANTHER" id="PTHR46539">
    <property type="entry name" value="E3 UBIQUITIN-PROTEIN LIGASE ATL42"/>
    <property type="match status" value="1"/>
</dbReference>
<dbReference type="Proteomes" id="UP000439903">
    <property type="component" value="Unassembled WGS sequence"/>
</dbReference>
<gene>
    <name evidence="12" type="ORF">F8M41_021586</name>
</gene>
<keyword evidence="12" id="KW-0436">Ligase</keyword>
<dbReference type="InterPro" id="IPR001841">
    <property type="entry name" value="Znf_RING"/>
</dbReference>
<dbReference type="GO" id="GO:0016874">
    <property type="term" value="F:ligase activity"/>
    <property type="evidence" value="ECO:0007669"/>
    <property type="project" value="UniProtKB-KW"/>
</dbReference>
<keyword evidence="4 8" id="KW-0863">Zinc-finger</keyword>
<feature type="chain" id="PRO_5034670263" evidence="10">
    <location>
        <begin position="25"/>
        <end position="478"/>
    </location>
</feature>
<evidence type="ECO:0000256" key="10">
    <source>
        <dbReference type="SAM" id="SignalP"/>
    </source>
</evidence>
<organism evidence="12 13">
    <name type="scientific">Gigaspora margarita</name>
    <dbReference type="NCBI Taxonomy" id="4874"/>
    <lineage>
        <taxon>Eukaryota</taxon>
        <taxon>Fungi</taxon>
        <taxon>Fungi incertae sedis</taxon>
        <taxon>Mucoromycota</taxon>
        <taxon>Glomeromycotina</taxon>
        <taxon>Glomeromycetes</taxon>
        <taxon>Diversisporales</taxon>
        <taxon>Gigasporaceae</taxon>
        <taxon>Gigaspora</taxon>
    </lineage>
</organism>
<dbReference type="Gene3D" id="3.30.40.10">
    <property type="entry name" value="Zinc/RING finger domain, C3HC4 (zinc finger)"/>
    <property type="match status" value="1"/>
</dbReference>
<feature type="domain" description="RING-type" evidence="11">
    <location>
        <begin position="379"/>
        <end position="421"/>
    </location>
</feature>
<protein>
    <submittedName>
        <fullName evidence="12">Zinc finger domain-containing ubiquitin ligase</fullName>
    </submittedName>
</protein>
<sequence>MVIHALNIILLAIYCLLYPLNVNSEIFTGQPNMVVVETNVSKTFTSDQNDVASISNVPLPPTSGIRGNPLFIDIDLCENDPKNPQNSSIKIAIFQDNNVCDVQKQIKKVARISSDIIQGVLLYSNNSNGTIPSDRLSADVSAVAIPAFYVSQSVVNYIRSVDINNSRVFIEIFPIQKNITTTLQITFIGILFTFLIAFGISLVINYGLHRCRRRRDRFVTNSITMTNLTNTLEKEVVDAFPVKKFMESNINEHSVVNVNVTNNNDILQSNADDVKDIKSTSPINVSQKNDDESLETQNIKSSLTNDEHVGNIIKTQDSSVITNESTSIKETEKEIPSDPSTNIHASIDKGVSISPTTESTAESTTKNVNHHIQELQTTCAICLEDFRDGDLLRILPCEHEYHTECIDTWLTQKSSKCPLCKFDCRPPKAIDVEDGSNNANEASTSNIDGVLPAPVQAQTPRQRNNLIISLWRRVRGTI</sequence>
<evidence type="ECO:0000256" key="3">
    <source>
        <dbReference type="ARBA" id="ARBA00022723"/>
    </source>
</evidence>
<evidence type="ECO:0000259" key="11">
    <source>
        <dbReference type="PROSITE" id="PS50089"/>
    </source>
</evidence>
<accession>A0A8H4AGH9</accession>
<keyword evidence="5" id="KW-0862">Zinc</keyword>
<proteinExistence type="predicted"/>
<dbReference type="GO" id="GO:0016020">
    <property type="term" value="C:membrane"/>
    <property type="evidence" value="ECO:0007669"/>
    <property type="project" value="UniProtKB-SubCell"/>
</dbReference>
<dbReference type="EMBL" id="WTPW01000638">
    <property type="protein sequence ID" value="KAF0492609.1"/>
    <property type="molecule type" value="Genomic_DNA"/>
</dbReference>
<dbReference type="FunFam" id="3.30.40.10:FF:000388">
    <property type="entry name" value="Putative RING zinc finger domain superfamily protein"/>
    <property type="match status" value="1"/>
</dbReference>
<evidence type="ECO:0000256" key="7">
    <source>
        <dbReference type="ARBA" id="ARBA00023136"/>
    </source>
</evidence>
<evidence type="ECO:0000256" key="4">
    <source>
        <dbReference type="ARBA" id="ARBA00022771"/>
    </source>
</evidence>
<evidence type="ECO:0000256" key="8">
    <source>
        <dbReference type="PROSITE-ProRule" id="PRU00175"/>
    </source>
</evidence>
<keyword evidence="6 9" id="KW-1133">Transmembrane helix</keyword>
<keyword evidence="3" id="KW-0479">Metal-binding</keyword>
<keyword evidence="2 9" id="KW-0812">Transmembrane</keyword>
<keyword evidence="10" id="KW-0732">Signal</keyword>
<reference evidence="12 13" key="1">
    <citation type="journal article" date="2019" name="Environ. Microbiol.">
        <title>At the nexus of three kingdoms: the genome of the mycorrhizal fungus Gigaspora margarita provides insights into plant, endobacterial and fungal interactions.</title>
        <authorList>
            <person name="Venice F."/>
            <person name="Ghignone S."/>
            <person name="Salvioli di Fossalunga A."/>
            <person name="Amselem J."/>
            <person name="Novero M."/>
            <person name="Xianan X."/>
            <person name="Sedzielewska Toro K."/>
            <person name="Morin E."/>
            <person name="Lipzen A."/>
            <person name="Grigoriev I.V."/>
            <person name="Henrissat B."/>
            <person name="Martin F.M."/>
            <person name="Bonfante P."/>
        </authorList>
    </citation>
    <scope>NUCLEOTIDE SEQUENCE [LARGE SCALE GENOMIC DNA]</scope>
    <source>
        <strain evidence="12 13">BEG34</strain>
    </source>
</reference>
<dbReference type="AlphaFoldDB" id="A0A8H4AGH9"/>
<keyword evidence="7 9" id="KW-0472">Membrane</keyword>
<dbReference type="OrthoDB" id="8062037at2759"/>
<dbReference type="Pfam" id="PF13639">
    <property type="entry name" value="zf-RING_2"/>
    <property type="match status" value="1"/>
</dbReference>
<evidence type="ECO:0000256" key="5">
    <source>
        <dbReference type="ARBA" id="ARBA00022833"/>
    </source>
</evidence>
<name>A0A8H4AGH9_GIGMA</name>
<feature type="transmembrane region" description="Helical" evidence="9">
    <location>
        <begin position="185"/>
        <end position="208"/>
    </location>
</feature>
<dbReference type="SMART" id="SM00184">
    <property type="entry name" value="RING"/>
    <property type="match status" value="1"/>
</dbReference>
<dbReference type="PANTHER" id="PTHR46539:SF1">
    <property type="entry name" value="E3 UBIQUITIN-PROTEIN LIGASE ATL42"/>
    <property type="match status" value="1"/>
</dbReference>
<keyword evidence="13" id="KW-1185">Reference proteome</keyword>
<dbReference type="InterPro" id="IPR013083">
    <property type="entry name" value="Znf_RING/FYVE/PHD"/>
</dbReference>
<evidence type="ECO:0000256" key="6">
    <source>
        <dbReference type="ARBA" id="ARBA00022989"/>
    </source>
</evidence>
<evidence type="ECO:0000313" key="12">
    <source>
        <dbReference type="EMBL" id="KAF0492609.1"/>
    </source>
</evidence>
<dbReference type="SUPFAM" id="SSF57850">
    <property type="entry name" value="RING/U-box"/>
    <property type="match status" value="1"/>
</dbReference>
<dbReference type="GO" id="GO:0008270">
    <property type="term" value="F:zinc ion binding"/>
    <property type="evidence" value="ECO:0007669"/>
    <property type="project" value="UniProtKB-KW"/>
</dbReference>